<proteinExistence type="predicted"/>
<gene>
    <name evidence="1" type="ORF">OKW52_14630</name>
</gene>
<protein>
    <submittedName>
        <fullName evidence="1">DUF2332 family protein</fullName>
    </submittedName>
</protein>
<dbReference type="Pfam" id="PF10094">
    <property type="entry name" value="DUF2332"/>
    <property type="match status" value="1"/>
</dbReference>
<dbReference type="PIRSF" id="PIRSF012608">
    <property type="entry name" value="UCP012608"/>
    <property type="match status" value="1"/>
</dbReference>
<sequence>MSDRLRHALRQQADACAGLGSPFMAQLCTLLAERLEPDTALTRRLFDWPGDLTSNAASVSLRLAGALHALVLQGHAGLAAVYPPNACDDDTLWQAVHAALASDAAFIDGFIDSAPQTNEVRRSAVLIATGHWLAARYPLPLVFSELGASAGLNLNWDRFALDLGTTTLGPTDPALTLTPDWRGPHPAPSTVRVTERAGVDLNPIDLTDPAQRLRLLAYLWPDQPHRKALTEAAIAASPPRPAKADAIDWLEPRLTPRPGQLHLIWSTIAWQYFPAAVQARGTALIAAAGATATPDAPLAWLSYEADGQSLGAGLTLRLWPGDQTIDLGRADFHGRWVDWRAP</sequence>
<dbReference type="RefSeq" id="WP_264506365.1">
    <property type="nucleotide sequence ID" value="NZ_JAPDFL010000001.1"/>
</dbReference>
<evidence type="ECO:0000313" key="2">
    <source>
        <dbReference type="Proteomes" id="UP001208938"/>
    </source>
</evidence>
<name>A0ABT3H0W3_9RHOB</name>
<dbReference type="InterPro" id="IPR011200">
    <property type="entry name" value="UCP012608"/>
</dbReference>
<comment type="caution">
    <text evidence="1">The sequence shown here is derived from an EMBL/GenBank/DDBJ whole genome shotgun (WGS) entry which is preliminary data.</text>
</comment>
<keyword evidence="2" id="KW-1185">Reference proteome</keyword>
<evidence type="ECO:0000313" key="1">
    <source>
        <dbReference type="EMBL" id="MCW1933458.1"/>
    </source>
</evidence>
<reference evidence="1 2" key="1">
    <citation type="submission" date="2022-10" db="EMBL/GenBank/DDBJ databases">
        <title>Pararhodobacter sp. nov., isolated from marine algae.</title>
        <authorList>
            <person name="Choi B.J."/>
            <person name="Kim J.M."/>
            <person name="Lee J.K."/>
            <person name="Choi D.G."/>
            <person name="Jeon C.O."/>
        </authorList>
    </citation>
    <scope>NUCLEOTIDE SEQUENCE [LARGE SCALE GENOMIC DNA]</scope>
    <source>
        <strain evidence="1 2">ZQ420</strain>
    </source>
</reference>
<dbReference type="EMBL" id="JAPDFL010000001">
    <property type="protein sequence ID" value="MCW1933458.1"/>
    <property type="molecule type" value="Genomic_DNA"/>
</dbReference>
<accession>A0ABT3H0W3</accession>
<organism evidence="1 2">
    <name type="scientific">Pararhodobacter zhoushanensis</name>
    <dbReference type="NCBI Taxonomy" id="2479545"/>
    <lineage>
        <taxon>Bacteria</taxon>
        <taxon>Pseudomonadati</taxon>
        <taxon>Pseudomonadota</taxon>
        <taxon>Alphaproteobacteria</taxon>
        <taxon>Rhodobacterales</taxon>
        <taxon>Paracoccaceae</taxon>
        <taxon>Pararhodobacter</taxon>
    </lineage>
</organism>
<dbReference type="Proteomes" id="UP001208938">
    <property type="component" value="Unassembled WGS sequence"/>
</dbReference>